<evidence type="ECO:0000256" key="4">
    <source>
        <dbReference type="ARBA" id="ARBA00022989"/>
    </source>
</evidence>
<dbReference type="Proteomes" id="UP001549920">
    <property type="component" value="Unassembled WGS sequence"/>
</dbReference>
<dbReference type="PANTHER" id="PTHR21143:SF104">
    <property type="entry name" value="GUSTATORY RECEPTOR 8A-RELATED"/>
    <property type="match status" value="1"/>
</dbReference>
<evidence type="ECO:0000313" key="9">
    <source>
        <dbReference type="EMBL" id="KAL0880020.1"/>
    </source>
</evidence>
<comment type="similarity">
    <text evidence="8">Belongs to the insect chemoreceptor superfamily. Gustatory receptor (GR) family.</text>
</comment>
<dbReference type="PANTHER" id="PTHR21143">
    <property type="entry name" value="INVERTEBRATE GUSTATORY RECEPTOR"/>
    <property type="match status" value="1"/>
</dbReference>
<evidence type="ECO:0000256" key="6">
    <source>
        <dbReference type="ARBA" id="ARBA00023170"/>
    </source>
</evidence>
<evidence type="ECO:0000256" key="1">
    <source>
        <dbReference type="ARBA" id="ARBA00004651"/>
    </source>
</evidence>
<feature type="transmembrane region" description="Helical" evidence="8">
    <location>
        <begin position="317"/>
        <end position="336"/>
    </location>
</feature>
<feature type="transmembrane region" description="Helical" evidence="8">
    <location>
        <begin position="64"/>
        <end position="81"/>
    </location>
</feature>
<comment type="subcellular location">
    <subcellularLocation>
        <location evidence="1 8">Cell membrane</location>
        <topology evidence="1 8">Multi-pass membrane protein</topology>
    </subcellularLocation>
</comment>
<keyword evidence="2 8" id="KW-1003">Cell membrane</keyword>
<keyword evidence="4 8" id="KW-1133">Transmembrane helix</keyword>
<evidence type="ECO:0000256" key="2">
    <source>
        <dbReference type="ARBA" id="ARBA00022475"/>
    </source>
</evidence>
<evidence type="ECO:0000256" key="7">
    <source>
        <dbReference type="ARBA" id="ARBA00023224"/>
    </source>
</evidence>
<keyword evidence="7 8" id="KW-0807">Transducer</keyword>
<comment type="caution">
    <text evidence="8">Lacks conserved residue(s) required for the propagation of feature annotation.</text>
</comment>
<dbReference type="InterPro" id="IPR013604">
    <property type="entry name" value="7TM_chemorcpt"/>
</dbReference>
<comment type="function">
    <text evidence="8">Gustatory receptor which mediates acceptance or avoidance behavior, depending on its substrates.</text>
</comment>
<feature type="transmembrane region" description="Helical" evidence="8">
    <location>
        <begin position="184"/>
        <end position="206"/>
    </location>
</feature>
<sequence>MEVPETKRQRSIKETEGNVNVRKKKEIELLNTNRPALILENLFGIFRFRVQNNEVVPINKTRKILCIILLSIYIVLFSLSIRKSINITAKFKDMMDEVLSVVLMIQYTLCSIRTSLFFNQENMRILTTLVDLDDKLYLSTNQNFYKKSRRVTIKVVVILLLVHTVVSILDLFTDGSDVDMSKIVILPVYMEQSLEISVFCLMIMMLTRRLKVINNYLVKFIDEKDSSKASVFTVREKKDGRTEEFNLIGRASSDNMKIRDLAVTYDIIGETCALINEVFNLPICMALIATFMYVVITIWSTLGYYRDSSSEGNTASLATIILWCITAMCLITFISMTCEKLLLARTETKVLVNKIIMDYNLPKTMRVQAKAFMELIEAWPLRIYIYDMFSVDITLILKYISVSTTYLIVIIQISHYI</sequence>
<evidence type="ECO:0000256" key="8">
    <source>
        <dbReference type="RuleBase" id="RU363108"/>
    </source>
</evidence>
<dbReference type="Pfam" id="PF08395">
    <property type="entry name" value="7tm_7"/>
    <property type="match status" value="1"/>
</dbReference>
<gene>
    <name evidence="9" type="ORF">ABMA27_002518</name>
</gene>
<keyword evidence="3 8" id="KW-0812">Transmembrane</keyword>
<accession>A0ABR3HTX8</accession>
<evidence type="ECO:0000313" key="10">
    <source>
        <dbReference type="Proteomes" id="UP001549920"/>
    </source>
</evidence>
<proteinExistence type="inferred from homology"/>
<name>A0ABR3HTX8_LOXSC</name>
<keyword evidence="5 8" id="KW-0472">Membrane</keyword>
<keyword evidence="6 8" id="KW-0675">Receptor</keyword>
<evidence type="ECO:0000256" key="3">
    <source>
        <dbReference type="ARBA" id="ARBA00022692"/>
    </source>
</evidence>
<keyword evidence="10" id="KW-1185">Reference proteome</keyword>
<evidence type="ECO:0000256" key="5">
    <source>
        <dbReference type="ARBA" id="ARBA00023136"/>
    </source>
</evidence>
<comment type="caution">
    <text evidence="9">The sequence shown here is derived from an EMBL/GenBank/DDBJ whole genome shotgun (WGS) entry which is preliminary data.</text>
</comment>
<feature type="transmembrane region" description="Helical" evidence="8">
    <location>
        <begin position="151"/>
        <end position="172"/>
    </location>
</feature>
<organism evidence="9 10">
    <name type="scientific">Loxostege sticticalis</name>
    <name type="common">Beet webworm moth</name>
    <dbReference type="NCBI Taxonomy" id="481309"/>
    <lineage>
        <taxon>Eukaryota</taxon>
        <taxon>Metazoa</taxon>
        <taxon>Ecdysozoa</taxon>
        <taxon>Arthropoda</taxon>
        <taxon>Hexapoda</taxon>
        <taxon>Insecta</taxon>
        <taxon>Pterygota</taxon>
        <taxon>Neoptera</taxon>
        <taxon>Endopterygota</taxon>
        <taxon>Lepidoptera</taxon>
        <taxon>Glossata</taxon>
        <taxon>Ditrysia</taxon>
        <taxon>Pyraloidea</taxon>
        <taxon>Crambidae</taxon>
        <taxon>Pyraustinae</taxon>
        <taxon>Loxostege</taxon>
    </lineage>
</organism>
<dbReference type="EMBL" id="JBEUOH010000013">
    <property type="protein sequence ID" value="KAL0880020.1"/>
    <property type="molecule type" value="Genomic_DNA"/>
</dbReference>
<reference evidence="9 10" key="1">
    <citation type="submission" date="2024-06" db="EMBL/GenBank/DDBJ databases">
        <title>A chromosome-level genome assembly of beet webworm, Loxostege sticticalis.</title>
        <authorList>
            <person name="Zhang Y."/>
        </authorList>
    </citation>
    <scope>NUCLEOTIDE SEQUENCE [LARGE SCALE GENOMIC DNA]</scope>
    <source>
        <strain evidence="9">AQ026</strain>
        <tissue evidence="9">Whole body</tissue>
    </source>
</reference>
<protein>
    <recommendedName>
        <fullName evidence="8">Gustatory receptor</fullName>
    </recommendedName>
</protein>
<feature type="transmembrane region" description="Helical" evidence="8">
    <location>
        <begin position="283"/>
        <end position="305"/>
    </location>
</feature>
<feature type="transmembrane region" description="Helical" evidence="8">
    <location>
        <begin position="101"/>
        <end position="118"/>
    </location>
</feature>